<proteinExistence type="predicted"/>
<gene>
    <name evidence="2" type="ORF">SALLE_v1c02660</name>
</gene>
<keyword evidence="3" id="KW-1185">Reference proteome</keyword>
<accession>A0A345Z2W3</accession>
<dbReference type="OrthoDB" id="387107at2"/>
<evidence type="ECO:0000313" key="3">
    <source>
        <dbReference type="Proteomes" id="UP000254792"/>
    </source>
</evidence>
<keyword evidence="1" id="KW-0732">Signal</keyword>
<dbReference type="RefSeq" id="WP_115557863.1">
    <property type="nucleotide sequence ID" value="NZ_CP031376.1"/>
</dbReference>
<dbReference type="AlphaFoldDB" id="A0A345Z2W3"/>
<feature type="chain" id="PRO_5016616347" description="Lipoprotein" evidence="1">
    <location>
        <begin position="24"/>
        <end position="609"/>
    </location>
</feature>
<evidence type="ECO:0000313" key="2">
    <source>
        <dbReference type="EMBL" id="AXK50942.1"/>
    </source>
</evidence>
<feature type="signal peptide" evidence="1">
    <location>
        <begin position="1"/>
        <end position="23"/>
    </location>
</feature>
<evidence type="ECO:0008006" key="4">
    <source>
        <dbReference type="Google" id="ProtNLM"/>
    </source>
</evidence>
<dbReference type="EMBL" id="CP031376">
    <property type="protein sequence ID" value="AXK50942.1"/>
    <property type="molecule type" value="Genomic_DNA"/>
</dbReference>
<name>A0A345Z2W3_9MOLU</name>
<sequence length="609" mass="71158">MKKLLSILATTTLVISAPLSVIACGKTRPEVNDEFDYQKLLNEFLMTATNIFNQNLQDDFSDIYFLSKSDAEDQFLEFNFEEAWESLSDSGNKEYKLPKDHPEFFKISSILKSKADIQKIRAEAQKEILQNVNYKAILKDGKNPFTSNIEVEEITLVEKYSDKDQRILGIEYNLSTVLEHLDAKQNFQISTINYKSSITIFEDIDTAEIFKQGAEKTDEIITSDKYSNSFNFFSNNGNEEAINKNISQLSNFKELFEEEIKGDIKKELDNEKIDFETNNIKFTTNKGWNCITDQTSSGGTNYYFSQKTEWANKVKKALRLGGDEIDTLANNNSLYNPADVSKELVEYLKTDTESSKYINTFNLWHRYHKAFVIKLEQKVKNKKINLKEEMNTSFQRRLIGLHGYQVGGINLVYTPNFGNQISLELPEQFIVNKQYTTFDNTQELYNEWLRVNFLFQREFLGFTQKDSSISEEDYDYTYEFKKPKEFDVEIVPGESYKLSDFFKPIYEQTFEKIKNSNLANGVDKPEDYINSLNFFHRPGYFKVNKEGYIFMFENDGNLIEINSVMTYWTESYYEFPNQGKGFLFFHTLFRDDIKVLEYGDSKTTMRIVN</sequence>
<reference evidence="2 3" key="1">
    <citation type="submission" date="2018-07" db="EMBL/GenBank/DDBJ databases">
        <title>Complete genome sequence of Spiroplasma alleghenense PLHS-1 (ATCC 51752).</title>
        <authorList>
            <person name="Chou L."/>
            <person name="Lee T.-Y."/>
            <person name="Tsai Y.-M."/>
            <person name="Kuo C.-H."/>
        </authorList>
    </citation>
    <scope>NUCLEOTIDE SEQUENCE [LARGE SCALE GENOMIC DNA]</scope>
    <source>
        <strain evidence="2 3">PLHS-1</strain>
    </source>
</reference>
<organism evidence="2 3">
    <name type="scientific">Spiroplasma alleghenense</name>
    <dbReference type="NCBI Taxonomy" id="216931"/>
    <lineage>
        <taxon>Bacteria</taxon>
        <taxon>Bacillati</taxon>
        <taxon>Mycoplasmatota</taxon>
        <taxon>Mollicutes</taxon>
        <taxon>Entomoplasmatales</taxon>
        <taxon>Spiroplasmataceae</taxon>
        <taxon>Spiroplasma</taxon>
    </lineage>
</organism>
<dbReference type="Proteomes" id="UP000254792">
    <property type="component" value="Chromosome"/>
</dbReference>
<protein>
    <recommendedName>
        <fullName evidence="4">Lipoprotein</fullName>
    </recommendedName>
</protein>
<dbReference type="PROSITE" id="PS51257">
    <property type="entry name" value="PROKAR_LIPOPROTEIN"/>
    <property type="match status" value="1"/>
</dbReference>
<evidence type="ECO:0000256" key="1">
    <source>
        <dbReference type="SAM" id="SignalP"/>
    </source>
</evidence>
<dbReference type="KEGG" id="salx:SALLE_v1c02660"/>